<name>A0A0F9IRQ9_9ZZZZ</name>
<evidence type="ECO:0000313" key="2">
    <source>
        <dbReference type="EMBL" id="KKL89822.1"/>
    </source>
</evidence>
<gene>
    <name evidence="2" type="ORF">LCGC14_1910840</name>
</gene>
<protein>
    <submittedName>
        <fullName evidence="2">Uncharacterized protein</fullName>
    </submittedName>
</protein>
<keyword evidence="1" id="KW-1133">Transmembrane helix</keyword>
<organism evidence="2">
    <name type="scientific">marine sediment metagenome</name>
    <dbReference type="NCBI Taxonomy" id="412755"/>
    <lineage>
        <taxon>unclassified sequences</taxon>
        <taxon>metagenomes</taxon>
        <taxon>ecological metagenomes</taxon>
    </lineage>
</organism>
<accession>A0A0F9IRQ9</accession>
<reference evidence="2" key="1">
    <citation type="journal article" date="2015" name="Nature">
        <title>Complex archaea that bridge the gap between prokaryotes and eukaryotes.</title>
        <authorList>
            <person name="Spang A."/>
            <person name="Saw J.H."/>
            <person name="Jorgensen S.L."/>
            <person name="Zaremba-Niedzwiedzka K."/>
            <person name="Martijn J."/>
            <person name="Lind A.E."/>
            <person name="van Eijk R."/>
            <person name="Schleper C."/>
            <person name="Guy L."/>
            <person name="Ettema T.J."/>
        </authorList>
    </citation>
    <scope>NUCLEOTIDE SEQUENCE</scope>
</reference>
<keyword evidence="1" id="KW-0472">Membrane</keyword>
<feature type="transmembrane region" description="Helical" evidence="1">
    <location>
        <begin position="6"/>
        <end position="29"/>
    </location>
</feature>
<dbReference type="EMBL" id="LAZR01020178">
    <property type="protein sequence ID" value="KKL89822.1"/>
    <property type="molecule type" value="Genomic_DNA"/>
</dbReference>
<keyword evidence="1" id="KW-0812">Transmembrane</keyword>
<proteinExistence type="predicted"/>
<comment type="caution">
    <text evidence="2">The sequence shown here is derived from an EMBL/GenBank/DDBJ whole genome shotgun (WGS) entry which is preliminary data.</text>
</comment>
<evidence type="ECO:0000256" key="1">
    <source>
        <dbReference type="SAM" id="Phobius"/>
    </source>
</evidence>
<dbReference type="AlphaFoldDB" id="A0A0F9IRQ9"/>
<sequence>MSKYLVHFLITIAAIFLAMLLVVIMYEVIF</sequence>